<evidence type="ECO:0000256" key="2">
    <source>
        <dbReference type="ARBA" id="ARBA00013457"/>
    </source>
</evidence>
<dbReference type="InterPro" id="IPR004136">
    <property type="entry name" value="NMO"/>
</dbReference>
<dbReference type="CDD" id="cd04730">
    <property type="entry name" value="NPD_like"/>
    <property type="match status" value="1"/>
</dbReference>
<protein>
    <recommendedName>
        <fullName evidence="2">Probable nitronate monooxygenase</fullName>
    </recommendedName>
</protein>
<evidence type="ECO:0000313" key="6">
    <source>
        <dbReference type="EMBL" id="QSX07857.1"/>
    </source>
</evidence>
<keyword evidence="3" id="KW-0285">Flavoprotein</keyword>
<proteinExistence type="predicted"/>
<keyword evidence="5" id="KW-0560">Oxidoreductase</keyword>
<evidence type="ECO:0000313" key="7">
    <source>
        <dbReference type="Proteomes" id="UP000663499"/>
    </source>
</evidence>
<evidence type="ECO:0000256" key="3">
    <source>
        <dbReference type="ARBA" id="ARBA00022630"/>
    </source>
</evidence>
<dbReference type="PANTHER" id="PTHR32332">
    <property type="entry name" value="2-NITROPROPANE DIOXYGENASE"/>
    <property type="match status" value="1"/>
</dbReference>
<dbReference type="InterPro" id="IPR013785">
    <property type="entry name" value="Aldolase_TIM"/>
</dbReference>
<dbReference type="Proteomes" id="UP000663499">
    <property type="component" value="Chromosome"/>
</dbReference>
<dbReference type="AlphaFoldDB" id="A0A974XDI7"/>
<sequence>MSNRVCDILGIEYPVIQGAMAWTSMSPLVVAVSEAGGLGVLGSGFMPAHIIAAQVEEVRKATDKPFAANLFLDPGPQLEIGCQAIIDNKVPVAYVDTLNLLEYDMAKKYYDRLHAAGCKIVAKINCLSDALVAEKAGADVIIAKGVEGGGHCAKISGSVLLAEVTQNISSVPIVASGGIAIPIQAAACTVVGAEGVEMGTAFVATFECPVHENVKNAIVKAQDIDIISCGSCTGEPSWQINNNLAKRLVEIEETNTKVAAAPLFMEASEGSLRIASLEGEVEEAGAVLSGQVAGLIHSIRPVKELVADFCVEWEACLKQTYTLM</sequence>
<dbReference type="EMBL" id="CP071444">
    <property type="protein sequence ID" value="QSX07857.1"/>
    <property type="molecule type" value="Genomic_DNA"/>
</dbReference>
<keyword evidence="7" id="KW-1185">Reference proteome</keyword>
<dbReference type="Pfam" id="PF03060">
    <property type="entry name" value="NMO"/>
    <property type="match status" value="1"/>
</dbReference>
<keyword evidence="6" id="KW-0503">Monooxygenase</keyword>
<keyword evidence="4" id="KW-0288">FMN</keyword>
<evidence type="ECO:0000256" key="5">
    <source>
        <dbReference type="ARBA" id="ARBA00023002"/>
    </source>
</evidence>
<evidence type="ECO:0000256" key="1">
    <source>
        <dbReference type="ARBA" id="ARBA00003535"/>
    </source>
</evidence>
<organism evidence="6 7">
    <name type="scientific">Alkalibacter rhizosphaerae</name>
    <dbReference type="NCBI Taxonomy" id="2815577"/>
    <lineage>
        <taxon>Bacteria</taxon>
        <taxon>Bacillati</taxon>
        <taxon>Bacillota</taxon>
        <taxon>Clostridia</taxon>
        <taxon>Eubacteriales</taxon>
        <taxon>Eubacteriaceae</taxon>
        <taxon>Alkalibacter</taxon>
    </lineage>
</organism>
<name>A0A974XDI7_9FIRM</name>
<evidence type="ECO:0000256" key="4">
    <source>
        <dbReference type="ARBA" id="ARBA00022643"/>
    </source>
</evidence>
<dbReference type="PANTHER" id="PTHR32332:SF20">
    <property type="entry name" value="2-NITROPROPANE DIOXYGENASE-LIKE PROTEIN"/>
    <property type="match status" value="1"/>
</dbReference>
<dbReference type="RefSeq" id="WP_207299199.1">
    <property type="nucleotide sequence ID" value="NZ_CP071444.1"/>
</dbReference>
<dbReference type="KEGG" id="alka:J0B03_08540"/>
<comment type="function">
    <text evidence="1">Nitronate monooxygenase that uses molecular oxygen to catalyze the oxidative denitrification of alkyl nitronates. Acts on propionate 3-nitronate (P3N), the presumed physiological substrate. Probably functions in the detoxification of P3N, a metabolic poison produced by plants and fungi as a defense mechanism.</text>
</comment>
<reference evidence="6" key="1">
    <citation type="submission" date="2021-03" db="EMBL/GenBank/DDBJ databases">
        <title>Alkalibacter marinus sp. nov., isolated from tidal flat sediment.</title>
        <authorList>
            <person name="Namirimu T."/>
            <person name="Yang J.-A."/>
            <person name="Yang S.-H."/>
            <person name="Kim Y.-J."/>
            <person name="Kwon K.K."/>
        </authorList>
    </citation>
    <scope>NUCLEOTIDE SEQUENCE</scope>
    <source>
        <strain evidence="6">ES005</strain>
    </source>
</reference>
<dbReference type="GO" id="GO:0018580">
    <property type="term" value="F:nitronate monooxygenase activity"/>
    <property type="evidence" value="ECO:0007669"/>
    <property type="project" value="InterPro"/>
</dbReference>
<dbReference type="Gene3D" id="3.20.20.70">
    <property type="entry name" value="Aldolase class I"/>
    <property type="match status" value="1"/>
</dbReference>
<gene>
    <name evidence="6" type="ORF">J0B03_08540</name>
</gene>
<accession>A0A974XDI7</accession>
<dbReference type="SUPFAM" id="SSF51412">
    <property type="entry name" value="Inosine monophosphate dehydrogenase (IMPDH)"/>
    <property type="match status" value="1"/>
</dbReference>